<dbReference type="InterPro" id="IPR058601">
    <property type="entry name" value="Phage_phiTE_015-like"/>
</dbReference>
<gene>
    <name evidence="1" type="ORF">HWQ56_19540</name>
</gene>
<dbReference type="EMBL" id="CP056030">
    <property type="protein sequence ID" value="QKZ05862.1"/>
    <property type="molecule type" value="Genomic_DNA"/>
</dbReference>
<protein>
    <submittedName>
        <fullName evidence="1">Uncharacterized protein</fullName>
    </submittedName>
</protein>
<dbReference type="Pfam" id="PF26207">
    <property type="entry name" value="Phage_phiTE_015"/>
    <property type="match status" value="1"/>
</dbReference>
<name>A0A7D5H553_9PSED</name>
<proteinExistence type="predicted"/>
<accession>A0A7D5H553</accession>
<reference evidence="1 2" key="1">
    <citation type="submission" date="2020-06" db="EMBL/GenBank/DDBJ databases">
        <title>Pseudomonas eucalypticola sp. nov., an endophyte of Eucalyptus dunnii leaves with biocontrol ability of eucalyptus leaf blight.</title>
        <authorList>
            <person name="Liu Y."/>
            <person name="Song Z."/>
            <person name="Zeng H."/>
            <person name="Lu M."/>
            <person name="Wang X."/>
            <person name="Lian X."/>
            <person name="Zhang Q."/>
        </authorList>
    </citation>
    <scope>NUCLEOTIDE SEQUENCE [LARGE SCALE GENOMIC DNA]</scope>
    <source>
        <strain evidence="1 2">NP-1</strain>
    </source>
</reference>
<dbReference type="Proteomes" id="UP000509568">
    <property type="component" value="Chromosome"/>
</dbReference>
<keyword evidence="2" id="KW-1185">Reference proteome</keyword>
<dbReference type="RefSeq" id="WP_176571551.1">
    <property type="nucleotide sequence ID" value="NZ_CP056030.1"/>
</dbReference>
<dbReference type="KEGG" id="pez:HWQ56_19540"/>
<sequence length="97" mass="10845">MSDDKMRTEFEAWLPTVTTVARDRRGDGYLDNYVGLMWETWKASRAAIVVELPPSPDVPEDPEDAFDDSHMDAYHSAVQMREGCSKAITAAGLKVKP</sequence>
<organism evidence="1 2">
    <name type="scientific">Pseudomonas eucalypticola</name>
    <dbReference type="NCBI Taxonomy" id="2599595"/>
    <lineage>
        <taxon>Bacteria</taxon>
        <taxon>Pseudomonadati</taxon>
        <taxon>Pseudomonadota</taxon>
        <taxon>Gammaproteobacteria</taxon>
        <taxon>Pseudomonadales</taxon>
        <taxon>Pseudomonadaceae</taxon>
        <taxon>Pseudomonas</taxon>
    </lineage>
</organism>
<dbReference type="AlphaFoldDB" id="A0A7D5H553"/>
<evidence type="ECO:0000313" key="1">
    <source>
        <dbReference type="EMBL" id="QKZ05862.1"/>
    </source>
</evidence>
<evidence type="ECO:0000313" key="2">
    <source>
        <dbReference type="Proteomes" id="UP000509568"/>
    </source>
</evidence>